<keyword evidence="2" id="KW-0449">Lipoprotein</keyword>
<dbReference type="GO" id="GO:0005886">
    <property type="term" value="C:plasma membrane"/>
    <property type="evidence" value="ECO:0007669"/>
    <property type="project" value="UniProtKB-SubCell"/>
</dbReference>
<dbReference type="PANTHER" id="PTHR30203">
    <property type="entry name" value="OUTER MEMBRANE CATION EFFLUX PROTEIN"/>
    <property type="match status" value="1"/>
</dbReference>
<gene>
    <name evidence="4" type="ORF">CMV30_10235</name>
</gene>
<comment type="similarity">
    <text evidence="1 2">Belongs to the outer membrane factor (OMF) (TC 1.B.17) family.</text>
</comment>
<name>A0A290QAS7_9BACT</name>
<accession>A0A290QAS7</accession>
<dbReference type="RefSeq" id="WP_096055932.1">
    <property type="nucleotide sequence ID" value="NZ_CP023344.1"/>
</dbReference>
<dbReference type="KEGG" id="vbh:CMV30_10235"/>
<keyword evidence="2" id="KW-0732">Signal</keyword>
<reference evidence="4 5" key="1">
    <citation type="submission" date="2017-09" db="EMBL/GenBank/DDBJ databases">
        <title>Complete genome sequence of Verrucomicrobial strain HZ-65, isolated from freshwater.</title>
        <authorList>
            <person name="Choi A."/>
        </authorList>
    </citation>
    <scope>NUCLEOTIDE SEQUENCE [LARGE SCALE GENOMIC DNA]</scope>
    <source>
        <strain evidence="4 5">HZ-65</strain>
    </source>
</reference>
<dbReference type="GO" id="GO:0015562">
    <property type="term" value="F:efflux transmembrane transporter activity"/>
    <property type="evidence" value="ECO:0007669"/>
    <property type="project" value="InterPro"/>
</dbReference>
<dbReference type="NCBIfam" id="TIGR01845">
    <property type="entry name" value="outer_NodT"/>
    <property type="match status" value="1"/>
</dbReference>
<evidence type="ECO:0000256" key="3">
    <source>
        <dbReference type="SAM" id="Coils"/>
    </source>
</evidence>
<protein>
    <submittedName>
        <fullName evidence="4">Multidrug transporter</fullName>
    </submittedName>
</protein>
<dbReference type="PROSITE" id="PS51257">
    <property type="entry name" value="PROKAR_LIPOPROTEIN"/>
    <property type="match status" value="1"/>
</dbReference>
<keyword evidence="3" id="KW-0175">Coiled coil</keyword>
<dbReference type="PANTHER" id="PTHR30203:SF32">
    <property type="entry name" value="CATION EFFLUX SYSTEM PROTEIN CUSC"/>
    <property type="match status" value="1"/>
</dbReference>
<sequence>MLKPAASILSLALLAGCSLAPKYERPAAPVTAAYPETKAAAPSSAPTAADIAWQQFFGDARLQRLIALALDNNRDLRVSALNVERVRALYNIQRTAYIPSFNATADGSRRRSPDDLNASGEAQTTNSFEIGVRMPSYELDFFGRVASLRDQVLQQYLATDDARLSARLSLISAVARQYLTLLAADEQLTIARQTSDAAQRSYDLNKQTFDAGVTSELDLRTAEGQLQSVRASLATFQQQRAQAENALALLVGGPLPSDLPPAGNLATQPLIADLPAGLPADLLTRRPDIRAAEHTLQAANANIGIARAAFFPSVKLTAFGGTASAELSGLFKEGSGSWSFAPSITLPIFASGKNKAALEVAKIEKRIEIARYEKTIQTAFREVADALAVRATIDTQIAAQQARVSAAQRRYDLSDQRFQAGVDNFVTVLLAQQELFGAQQSLIQARLARLSNLTALYAALGGGWQDAAPTVATKN</sequence>
<dbReference type="Gene3D" id="1.20.1600.10">
    <property type="entry name" value="Outer membrane efflux proteins (OEP)"/>
    <property type="match status" value="1"/>
</dbReference>
<dbReference type="Gene3D" id="2.20.200.10">
    <property type="entry name" value="Outer membrane efflux proteins (OEP)"/>
    <property type="match status" value="1"/>
</dbReference>
<evidence type="ECO:0000313" key="4">
    <source>
        <dbReference type="EMBL" id="ATC64300.1"/>
    </source>
</evidence>
<organism evidence="4 5">
    <name type="scientific">Nibricoccus aquaticus</name>
    <dbReference type="NCBI Taxonomy" id="2576891"/>
    <lineage>
        <taxon>Bacteria</taxon>
        <taxon>Pseudomonadati</taxon>
        <taxon>Verrucomicrobiota</taxon>
        <taxon>Opitutia</taxon>
        <taxon>Opitutales</taxon>
        <taxon>Opitutaceae</taxon>
        <taxon>Nibricoccus</taxon>
    </lineage>
</organism>
<dbReference type="InterPro" id="IPR010131">
    <property type="entry name" value="MdtP/NodT-like"/>
</dbReference>
<dbReference type="AlphaFoldDB" id="A0A290QAS7"/>
<feature type="chain" id="PRO_5011823090" evidence="2">
    <location>
        <begin position="21"/>
        <end position="475"/>
    </location>
</feature>
<keyword evidence="2" id="KW-0812">Transmembrane</keyword>
<keyword evidence="5" id="KW-1185">Reference proteome</keyword>
<evidence type="ECO:0000313" key="5">
    <source>
        <dbReference type="Proteomes" id="UP000217265"/>
    </source>
</evidence>
<evidence type="ECO:0000256" key="1">
    <source>
        <dbReference type="ARBA" id="ARBA00007613"/>
    </source>
</evidence>
<dbReference type="OrthoDB" id="9770517at2"/>
<comment type="subcellular location">
    <subcellularLocation>
        <location evidence="2">Cell membrane</location>
        <topology evidence="2">Lipid-anchor</topology>
    </subcellularLocation>
</comment>
<evidence type="ECO:0000256" key="2">
    <source>
        <dbReference type="RuleBase" id="RU362097"/>
    </source>
</evidence>
<dbReference type="SUPFAM" id="SSF56954">
    <property type="entry name" value="Outer membrane efflux proteins (OEP)"/>
    <property type="match status" value="1"/>
</dbReference>
<feature type="signal peptide" evidence="2">
    <location>
        <begin position="1"/>
        <end position="20"/>
    </location>
</feature>
<proteinExistence type="inferred from homology"/>
<feature type="coiled-coil region" evidence="3">
    <location>
        <begin position="219"/>
        <end position="246"/>
    </location>
</feature>
<dbReference type="Pfam" id="PF02321">
    <property type="entry name" value="OEP"/>
    <property type="match status" value="2"/>
</dbReference>
<dbReference type="EMBL" id="CP023344">
    <property type="protein sequence ID" value="ATC64300.1"/>
    <property type="molecule type" value="Genomic_DNA"/>
</dbReference>
<dbReference type="InterPro" id="IPR003423">
    <property type="entry name" value="OMP_efflux"/>
</dbReference>
<keyword evidence="2" id="KW-0472">Membrane</keyword>
<keyword evidence="2" id="KW-1134">Transmembrane beta strand</keyword>
<dbReference type="Proteomes" id="UP000217265">
    <property type="component" value="Chromosome"/>
</dbReference>
<keyword evidence="2" id="KW-0564">Palmitate</keyword>